<gene>
    <name evidence="1" type="ORF">FAZ98_33880</name>
</gene>
<proteinExistence type="predicted"/>
<evidence type="ECO:0000313" key="1">
    <source>
        <dbReference type="EMBL" id="QGZ66736.1"/>
    </source>
</evidence>
<dbReference type="AlphaFoldDB" id="A0A7Z2GRQ0"/>
<accession>A0A7Z2GRQ0</accession>
<dbReference type="Proteomes" id="UP000433577">
    <property type="component" value="Chromosome 4"/>
</dbReference>
<dbReference type="KEGG" id="pacs:FAZ98_33880"/>
<organism evidence="1 2">
    <name type="scientific">Paraburkholderia acidisoli</name>
    <dbReference type="NCBI Taxonomy" id="2571748"/>
    <lineage>
        <taxon>Bacteria</taxon>
        <taxon>Pseudomonadati</taxon>
        <taxon>Pseudomonadota</taxon>
        <taxon>Betaproteobacteria</taxon>
        <taxon>Burkholderiales</taxon>
        <taxon>Burkholderiaceae</taxon>
        <taxon>Paraburkholderia</taxon>
    </lineage>
</organism>
<keyword evidence="2" id="KW-1185">Reference proteome</keyword>
<protein>
    <submittedName>
        <fullName evidence="1">DUF2254 domain-containing protein</fullName>
    </submittedName>
</protein>
<dbReference type="EMBL" id="CP046916">
    <property type="protein sequence ID" value="QGZ66736.1"/>
    <property type="molecule type" value="Genomic_DNA"/>
</dbReference>
<reference evidence="1 2" key="1">
    <citation type="submission" date="2019-12" db="EMBL/GenBank/DDBJ databases">
        <title>Paraburkholderia acidiphila 7Q-K02 sp. nov and Paraburkholderia acidisoli DHF22 sp. nov., two strains isolated from forest soil.</title>
        <authorList>
            <person name="Gao Z."/>
            <person name="Qiu L."/>
        </authorList>
    </citation>
    <scope>NUCLEOTIDE SEQUENCE [LARGE SCALE GENOMIC DNA]</scope>
    <source>
        <strain evidence="1 2">DHF22</strain>
    </source>
</reference>
<dbReference type="RefSeq" id="WP_158958363.1">
    <property type="nucleotide sequence ID" value="NZ_CP046916.1"/>
</dbReference>
<name>A0A7Z2GRQ0_9BURK</name>
<evidence type="ECO:0000313" key="2">
    <source>
        <dbReference type="Proteomes" id="UP000433577"/>
    </source>
</evidence>
<sequence>MPAIDVIGRQARLLSIWAEGPRLKEDTQARFGHVHVVALTSHDLFDGAFRVIARDGAALIQIQLRLQKTFRALPGMGDSVFQEAARHQAQLAMTQAEDAMVLEDDKERVRAVARHSL</sequence>
<dbReference type="OrthoDB" id="2955631at2"/>